<evidence type="ECO:0000256" key="6">
    <source>
        <dbReference type="ARBA" id="ARBA00022989"/>
    </source>
</evidence>
<feature type="transmembrane region" description="Helical" evidence="8">
    <location>
        <begin position="156"/>
        <end position="171"/>
    </location>
</feature>
<evidence type="ECO:0000259" key="9">
    <source>
        <dbReference type="Pfam" id="PF00892"/>
    </source>
</evidence>
<feature type="transmembrane region" description="Helical" evidence="8">
    <location>
        <begin position="47"/>
        <end position="64"/>
    </location>
</feature>
<dbReference type="Proteomes" id="UP000622580">
    <property type="component" value="Unassembled WGS sequence"/>
</dbReference>
<feature type="transmembrane region" description="Helical" evidence="8">
    <location>
        <begin position="216"/>
        <end position="235"/>
    </location>
</feature>
<comment type="caution">
    <text evidence="10">The sequence shown here is derived from an EMBL/GenBank/DDBJ whole genome shotgun (WGS) entry which is preliminary data.</text>
</comment>
<dbReference type="EMBL" id="JAGSGD010000001">
    <property type="protein sequence ID" value="MBR7618085.1"/>
    <property type="molecule type" value="Genomic_DNA"/>
</dbReference>
<feature type="transmembrane region" description="Helical" evidence="8">
    <location>
        <begin position="12"/>
        <end position="35"/>
    </location>
</feature>
<dbReference type="NCBIfam" id="TIGR00688">
    <property type="entry name" value="rarD"/>
    <property type="match status" value="1"/>
</dbReference>
<dbReference type="SUPFAM" id="SSF103481">
    <property type="entry name" value="Multidrug resistance efflux transporter EmrE"/>
    <property type="match status" value="2"/>
</dbReference>
<evidence type="ECO:0000256" key="8">
    <source>
        <dbReference type="SAM" id="Phobius"/>
    </source>
</evidence>
<dbReference type="InterPro" id="IPR037185">
    <property type="entry name" value="EmrE-like"/>
</dbReference>
<feature type="transmembrane region" description="Helical" evidence="8">
    <location>
        <begin position="183"/>
        <end position="201"/>
    </location>
</feature>
<protein>
    <submittedName>
        <fullName evidence="10">EamA family transporter RarD</fullName>
    </submittedName>
</protein>
<dbReference type="Pfam" id="PF00892">
    <property type="entry name" value="EamA"/>
    <property type="match status" value="1"/>
</dbReference>
<keyword evidence="3" id="KW-0813">Transport</keyword>
<evidence type="ECO:0000256" key="2">
    <source>
        <dbReference type="ARBA" id="ARBA00007362"/>
    </source>
</evidence>
<dbReference type="AlphaFoldDB" id="A0A941CWP3"/>
<accession>A0A941CWP3</accession>
<feature type="transmembrane region" description="Helical" evidence="8">
    <location>
        <begin position="76"/>
        <end position="96"/>
    </location>
</feature>
<dbReference type="RefSeq" id="WP_215337837.1">
    <property type="nucleotide sequence ID" value="NZ_JAGSGD010000001.1"/>
</dbReference>
<comment type="similarity">
    <text evidence="2">Belongs to the EamA transporter family.</text>
</comment>
<dbReference type="InterPro" id="IPR004626">
    <property type="entry name" value="RarD"/>
</dbReference>
<feature type="transmembrane region" description="Helical" evidence="8">
    <location>
        <begin position="272"/>
        <end position="290"/>
    </location>
</feature>
<feature type="transmembrane region" description="Helical" evidence="8">
    <location>
        <begin position="132"/>
        <end position="150"/>
    </location>
</feature>
<keyword evidence="4" id="KW-1003">Cell membrane</keyword>
<dbReference type="GO" id="GO:0005886">
    <property type="term" value="C:plasma membrane"/>
    <property type="evidence" value="ECO:0007669"/>
    <property type="project" value="UniProtKB-SubCell"/>
</dbReference>
<dbReference type="InterPro" id="IPR000620">
    <property type="entry name" value="EamA_dom"/>
</dbReference>
<sequence>MTETASINRTALGAGILCYFIWGFVPLAFQAIGHLGVGPWETLAHRTVWGAPTALIFVLLAKQWGQVVGVFRQPKVLAWLALSASLIAVNWMVFIWAVNSGRVLESSLGYYITPLINMAAGTLLFRERMDRIGVAAICLAVVGSVIQAVALGHLPLVSLALAFSFGGYGVVRKQVQADAQTGLFIECLLLAIPSFFFVLWLEHQGAGHFLASPATIAWLIASGPITAVPLVLFAWAARRIPLSFMGFLQFIGPTIAFAIGVRQGEAFTPLRAISFVFIWGGAAVFTYGAWRRSRALPSPVVA</sequence>
<name>A0A941CWP3_9CAUL</name>
<feature type="domain" description="EamA" evidence="9">
    <location>
        <begin position="14"/>
        <end position="146"/>
    </location>
</feature>
<proteinExistence type="inferred from homology"/>
<feature type="transmembrane region" description="Helical" evidence="8">
    <location>
        <begin position="242"/>
        <end position="260"/>
    </location>
</feature>
<feature type="transmembrane region" description="Helical" evidence="8">
    <location>
        <begin position="108"/>
        <end position="125"/>
    </location>
</feature>
<organism evidence="10 11">
    <name type="scientific">Phenylobacterium glaciei</name>
    <dbReference type="NCBI Taxonomy" id="2803784"/>
    <lineage>
        <taxon>Bacteria</taxon>
        <taxon>Pseudomonadati</taxon>
        <taxon>Pseudomonadota</taxon>
        <taxon>Alphaproteobacteria</taxon>
        <taxon>Caulobacterales</taxon>
        <taxon>Caulobacteraceae</taxon>
        <taxon>Phenylobacterium</taxon>
    </lineage>
</organism>
<evidence type="ECO:0000256" key="5">
    <source>
        <dbReference type="ARBA" id="ARBA00022692"/>
    </source>
</evidence>
<evidence type="ECO:0000313" key="10">
    <source>
        <dbReference type="EMBL" id="MBR7618085.1"/>
    </source>
</evidence>
<reference evidence="10" key="1">
    <citation type="submission" date="2021-04" db="EMBL/GenBank/DDBJ databases">
        <title>Draft genome assembly of strain Phenylobacterium sp. 20VBR1 using MiniION and Illumina platforms.</title>
        <authorList>
            <person name="Thomas F.A."/>
            <person name="Krishnan K.P."/>
            <person name="Sinha R.K."/>
        </authorList>
    </citation>
    <scope>NUCLEOTIDE SEQUENCE</scope>
    <source>
        <strain evidence="10">20VBR1</strain>
    </source>
</reference>
<evidence type="ECO:0000313" key="11">
    <source>
        <dbReference type="Proteomes" id="UP000622580"/>
    </source>
</evidence>
<evidence type="ECO:0000256" key="3">
    <source>
        <dbReference type="ARBA" id="ARBA00022448"/>
    </source>
</evidence>
<keyword evidence="7 8" id="KW-0472">Membrane</keyword>
<evidence type="ECO:0000256" key="7">
    <source>
        <dbReference type="ARBA" id="ARBA00023136"/>
    </source>
</evidence>
<evidence type="ECO:0000256" key="1">
    <source>
        <dbReference type="ARBA" id="ARBA00004651"/>
    </source>
</evidence>
<keyword evidence="11" id="KW-1185">Reference proteome</keyword>
<evidence type="ECO:0000256" key="4">
    <source>
        <dbReference type="ARBA" id="ARBA00022475"/>
    </source>
</evidence>
<keyword evidence="5 8" id="KW-0812">Transmembrane</keyword>
<gene>
    <name evidence="10" type="primary">rarD</name>
    <name evidence="10" type="ORF">JKL49_01685</name>
</gene>
<comment type="subcellular location">
    <subcellularLocation>
        <location evidence="1">Cell membrane</location>
        <topology evidence="1">Multi-pass membrane protein</topology>
    </subcellularLocation>
</comment>
<keyword evidence="6 8" id="KW-1133">Transmembrane helix</keyword>